<dbReference type="AlphaFoldDB" id="A0A7T3RCS9"/>
<dbReference type="HAMAP" id="MF_00376">
    <property type="entry name" value="Dephospho_CoA_kinase"/>
    <property type="match status" value="1"/>
</dbReference>
<evidence type="ECO:0000313" key="7">
    <source>
        <dbReference type="EMBL" id="QQA00617.1"/>
    </source>
</evidence>
<keyword evidence="8" id="KW-1185">Reference proteome</keyword>
<evidence type="ECO:0000256" key="3">
    <source>
        <dbReference type="ARBA" id="ARBA00022840"/>
    </source>
</evidence>
<evidence type="ECO:0000313" key="8">
    <source>
        <dbReference type="Proteomes" id="UP000595224"/>
    </source>
</evidence>
<feature type="binding site" evidence="5">
    <location>
        <begin position="10"/>
        <end position="15"/>
    </location>
    <ligand>
        <name>ATP</name>
        <dbReference type="ChEBI" id="CHEBI:30616"/>
    </ligand>
</feature>
<dbReference type="GO" id="GO:0015937">
    <property type="term" value="P:coenzyme A biosynthetic process"/>
    <property type="evidence" value="ECO:0007669"/>
    <property type="project" value="UniProtKB-UniRule"/>
</dbReference>
<comment type="function">
    <text evidence="5">Catalyzes the phosphorylation of the 3'-hydroxyl group of dephosphocoenzyme A to form coenzyme A.</text>
</comment>
<keyword evidence="5" id="KW-0963">Cytoplasm</keyword>
<dbReference type="GO" id="GO:0004140">
    <property type="term" value="F:dephospho-CoA kinase activity"/>
    <property type="evidence" value="ECO:0007669"/>
    <property type="project" value="UniProtKB-UniRule"/>
</dbReference>
<dbReference type="EC" id="2.7.1.24" evidence="5 6"/>
<dbReference type="Proteomes" id="UP000595224">
    <property type="component" value="Chromosome"/>
</dbReference>
<organism evidence="7 8">
    <name type="scientific">Treponema peruense</name>
    <dbReference type="NCBI Taxonomy" id="2787628"/>
    <lineage>
        <taxon>Bacteria</taxon>
        <taxon>Pseudomonadati</taxon>
        <taxon>Spirochaetota</taxon>
        <taxon>Spirochaetia</taxon>
        <taxon>Spirochaetales</taxon>
        <taxon>Treponemataceae</taxon>
        <taxon>Treponema</taxon>
    </lineage>
</organism>
<keyword evidence="2 5" id="KW-0547">Nucleotide-binding</keyword>
<proteinExistence type="inferred from homology"/>
<dbReference type="RefSeq" id="WP_198442331.1">
    <property type="nucleotide sequence ID" value="NZ_CBCSHE010000014.1"/>
</dbReference>
<comment type="similarity">
    <text evidence="1 5">Belongs to the CoaE family.</text>
</comment>
<comment type="catalytic activity">
    <reaction evidence="5">
        <text>3'-dephospho-CoA + ATP = ADP + CoA + H(+)</text>
        <dbReference type="Rhea" id="RHEA:18245"/>
        <dbReference type="ChEBI" id="CHEBI:15378"/>
        <dbReference type="ChEBI" id="CHEBI:30616"/>
        <dbReference type="ChEBI" id="CHEBI:57287"/>
        <dbReference type="ChEBI" id="CHEBI:57328"/>
        <dbReference type="ChEBI" id="CHEBI:456216"/>
        <dbReference type="EC" id="2.7.1.24"/>
    </reaction>
</comment>
<dbReference type="SUPFAM" id="SSF52540">
    <property type="entry name" value="P-loop containing nucleoside triphosphate hydrolases"/>
    <property type="match status" value="1"/>
</dbReference>
<name>A0A7T3RCS9_9SPIR</name>
<comment type="pathway">
    <text evidence="5">Cofactor biosynthesis; coenzyme A biosynthesis; CoA from (R)-pantothenate: step 5/5.</text>
</comment>
<dbReference type="InterPro" id="IPR001977">
    <property type="entry name" value="Depp_CoAkinase"/>
</dbReference>
<sequence length="203" mass="23087">MILCVTGPMAAGKNVAASILEKKGFAAIDADVLGHRAVKECTEQILCEFSDEAQKRGVSLLSSDGTLNRRVLGSIVFESRELLARQERIVYPVIRRLLAEFIRENAGKDIAVNATVLYKLPDMQNIIERILYIDAPLPLRFIRAMKRDKTGIIQICRRFSSQKNLFAKYKNTNTDIRRVWNTGTRQSLERKIEKFLSECRQGI</sequence>
<dbReference type="KEGG" id="tper:IWA51_10155"/>
<dbReference type="CDD" id="cd02022">
    <property type="entry name" value="DPCK"/>
    <property type="match status" value="1"/>
</dbReference>
<dbReference type="GO" id="GO:0005524">
    <property type="term" value="F:ATP binding"/>
    <property type="evidence" value="ECO:0007669"/>
    <property type="project" value="UniProtKB-UniRule"/>
</dbReference>
<keyword evidence="3 5" id="KW-0067">ATP-binding</keyword>
<accession>A0A7T3RCS9</accession>
<evidence type="ECO:0000256" key="6">
    <source>
        <dbReference type="NCBIfam" id="TIGR00152"/>
    </source>
</evidence>
<evidence type="ECO:0000256" key="5">
    <source>
        <dbReference type="HAMAP-Rule" id="MF_00376"/>
    </source>
</evidence>
<dbReference type="PROSITE" id="PS51219">
    <property type="entry name" value="DPCK"/>
    <property type="match status" value="1"/>
</dbReference>
<protein>
    <recommendedName>
        <fullName evidence="5 6">Dephospho-CoA kinase</fullName>
        <ecNumber evidence="5 6">2.7.1.24</ecNumber>
    </recommendedName>
    <alternativeName>
        <fullName evidence="5">Dephosphocoenzyme A kinase</fullName>
    </alternativeName>
</protein>
<reference evidence="7 8" key="1">
    <citation type="submission" date="2020-11" db="EMBL/GenBank/DDBJ databases">
        <title>Treponema Peruensis nv. sp., first commensal Treponema isolated from human feces.</title>
        <authorList>
            <person name="Belkhou C."/>
            <person name="Raes J."/>
        </authorList>
    </citation>
    <scope>NUCLEOTIDE SEQUENCE [LARGE SCALE GENOMIC DNA]</scope>
    <source>
        <strain evidence="7 8">RCC2812</strain>
    </source>
</reference>
<dbReference type="UniPathway" id="UPA00241">
    <property type="reaction ID" value="UER00356"/>
</dbReference>
<dbReference type="InterPro" id="IPR027417">
    <property type="entry name" value="P-loop_NTPase"/>
</dbReference>
<dbReference type="Pfam" id="PF01121">
    <property type="entry name" value="CoaE"/>
    <property type="match status" value="1"/>
</dbReference>
<gene>
    <name evidence="5 7" type="primary">coaE</name>
    <name evidence="7" type="ORF">IWA51_10155</name>
</gene>
<keyword evidence="5 7" id="KW-0808">Transferase</keyword>
<evidence type="ECO:0000256" key="1">
    <source>
        <dbReference type="ARBA" id="ARBA00009018"/>
    </source>
</evidence>
<keyword evidence="4 5" id="KW-0173">Coenzyme A biosynthesis</keyword>
<dbReference type="NCBIfam" id="TIGR00152">
    <property type="entry name" value="dephospho-CoA kinase"/>
    <property type="match status" value="1"/>
</dbReference>
<dbReference type="EMBL" id="CP064936">
    <property type="protein sequence ID" value="QQA00617.1"/>
    <property type="molecule type" value="Genomic_DNA"/>
</dbReference>
<dbReference type="Gene3D" id="3.40.50.300">
    <property type="entry name" value="P-loop containing nucleotide triphosphate hydrolases"/>
    <property type="match status" value="1"/>
</dbReference>
<keyword evidence="5 7" id="KW-0418">Kinase</keyword>
<dbReference type="GO" id="GO:0005737">
    <property type="term" value="C:cytoplasm"/>
    <property type="evidence" value="ECO:0007669"/>
    <property type="project" value="UniProtKB-SubCell"/>
</dbReference>
<evidence type="ECO:0000256" key="4">
    <source>
        <dbReference type="ARBA" id="ARBA00022993"/>
    </source>
</evidence>
<evidence type="ECO:0000256" key="2">
    <source>
        <dbReference type="ARBA" id="ARBA00022741"/>
    </source>
</evidence>
<comment type="subcellular location">
    <subcellularLocation>
        <location evidence="5">Cytoplasm</location>
    </subcellularLocation>
</comment>